<dbReference type="AlphaFoldDB" id="A0A6J4HSA2"/>
<dbReference type="InterPro" id="IPR006059">
    <property type="entry name" value="SBP"/>
</dbReference>
<organism evidence="2">
    <name type="scientific">uncultured Acetobacteraceae bacterium</name>
    <dbReference type="NCBI Taxonomy" id="169975"/>
    <lineage>
        <taxon>Bacteria</taxon>
        <taxon>Pseudomonadati</taxon>
        <taxon>Pseudomonadota</taxon>
        <taxon>Alphaproteobacteria</taxon>
        <taxon>Acetobacterales</taxon>
        <taxon>Acetobacteraceae</taxon>
        <taxon>environmental samples</taxon>
    </lineage>
</organism>
<protein>
    <submittedName>
        <fullName evidence="2">ABC transporter, substrate-binding protein (Cluster 1, maltose/g3p/polyamine/iron)</fullName>
    </submittedName>
</protein>
<dbReference type="PANTHER" id="PTHR30006:SF2">
    <property type="entry name" value="ABC TRANSPORTER SUBSTRATE-BINDING PROTEIN"/>
    <property type="match status" value="1"/>
</dbReference>
<sequence>MTPPFTRRTALGALAGAGAASALPSLGGRALAAPSGQIVVGTWGGDYQNLQQAHIADPLMKPMGVQVVFDTGNDTVRKTKLMAERRLPRGSLDLAALTASGSYEMWKNGALEEIDETKVPNLRNALPQLKTKYSAPHIYTGRVILYNPKLVRTPPTSYADLWAPENAGKVGVIDIQYQTTIESAALVNGGALNDYEPGKAKLLELKNAGVKIYPTNEAMAQALKTEEVAVCIMWRARGVQWRAAGIPVEIVYPKEGVVLYVSELAVPKNARNKEAAYAYLNALLDPRPQAAFARSFGYTPTVANATVDPDVAPQVEFTPELRSRFMLQDQEYLAKNDAQLQEWWNKVFKA</sequence>
<dbReference type="Gene3D" id="3.40.190.10">
    <property type="entry name" value="Periplasmic binding protein-like II"/>
    <property type="match status" value="2"/>
</dbReference>
<dbReference type="InterPro" id="IPR006311">
    <property type="entry name" value="TAT_signal"/>
</dbReference>
<accession>A0A6J4HSA2</accession>
<dbReference type="GO" id="GO:0019808">
    <property type="term" value="F:polyamine binding"/>
    <property type="evidence" value="ECO:0007669"/>
    <property type="project" value="InterPro"/>
</dbReference>
<proteinExistence type="predicted"/>
<dbReference type="CDD" id="cd13589">
    <property type="entry name" value="PBP2_polyamine_RpCGA009"/>
    <property type="match status" value="1"/>
</dbReference>
<dbReference type="SUPFAM" id="SSF53850">
    <property type="entry name" value="Periplasmic binding protein-like II"/>
    <property type="match status" value="1"/>
</dbReference>
<dbReference type="Pfam" id="PF13416">
    <property type="entry name" value="SBP_bac_8"/>
    <property type="match status" value="1"/>
</dbReference>
<dbReference type="EMBL" id="CADCTG010000115">
    <property type="protein sequence ID" value="CAA9231997.1"/>
    <property type="molecule type" value="Genomic_DNA"/>
</dbReference>
<name>A0A6J4HSA2_9PROT</name>
<dbReference type="InterPro" id="IPR001188">
    <property type="entry name" value="Sperm_putr-bd"/>
</dbReference>
<dbReference type="GO" id="GO:0015888">
    <property type="term" value="P:thiamine transport"/>
    <property type="evidence" value="ECO:0007669"/>
    <property type="project" value="TreeGrafter"/>
</dbReference>
<dbReference type="GO" id="GO:0030975">
    <property type="term" value="F:thiamine binding"/>
    <property type="evidence" value="ECO:0007669"/>
    <property type="project" value="TreeGrafter"/>
</dbReference>
<evidence type="ECO:0000256" key="1">
    <source>
        <dbReference type="ARBA" id="ARBA00022729"/>
    </source>
</evidence>
<dbReference type="PRINTS" id="PR00909">
    <property type="entry name" value="SPERMDNBNDNG"/>
</dbReference>
<dbReference type="GO" id="GO:0015846">
    <property type="term" value="P:polyamine transport"/>
    <property type="evidence" value="ECO:0007669"/>
    <property type="project" value="InterPro"/>
</dbReference>
<dbReference type="GO" id="GO:0030976">
    <property type="term" value="F:thiamine pyrophosphate binding"/>
    <property type="evidence" value="ECO:0007669"/>
    <property type="project" value="TreeGrafter"/>
</dbReference>
<dbReference type="PANTHER" id="PTHR30006">
    <property type="entry name" value="THIAMINE-BINDING PERIPLASMIC PROTEIN-RELATED"/>
    <property type="match status" value="1"/>
</dbReference>
<evidence type="ECO:0000313" key="2">
    <source>
        <dbReference type="EMBL" id="CAA9231997.1"/>
    </source>
</evidence>
<keyword evidence="1" id="KW-0732">Signal</keyword>
<gene>
    <name evidence="2" type="ORF">AVDCRST_MAG08-1161</name>
</gene>
<dbReference type="PROSITE" id="PS51318">
    <property type="entry name" value="TAT"/>
    <property type="match status" value="1"/>
</dbReference>
<reference evidence="2" key="1">
    <citation type="submission" date="2020-02" db="EMBL/GenBank/DDBJ databases">
        <authorList>
            <person name="Meier V. D."/>
        </authorList>
    </citation>
    <scope>NUCLEOTIDE SEQUENCE</scope>
    <source>
        <strain evidence="2">AVDCRST_MAG08</strain>
    </source>
</reference>
<dbReference type="GO" id="GO:0030288">
    <property type="term" value="C:outer membrane-bounded periplasmic space"/>
    <property type="evidence" value="ECO:0007669"/>
    <property type="project" value="TreeGrafter"/>
</dbReference>